<proteinExistence type="predicted"/>
<dbReference type="Ensembl" id="ENSSANT00000112886.1">
    <property type="protein sequence ID" value="ENSSANP00000106385.1"/>
    <property type="gene ID" value="ENSSANG00000052019.1"/>
</dbReference>
<reference evidence="3" key="2">
    <citation type="submission" date="2025-09" db="UniProtKB">
        <authorList>
            <consortium name="Ensembl"/>
        </authorList>
    </citation>
    <scope>IDENTIFICATION</scope>
</reference>
<feature type="compositionally biased region" description="Polar residues" evidence="2">
    <location>
        <begin position="385"/>
        <end position="410"/>
    </location>
</feature>
<feature type="region of interest" description="Disordered" evidence="2">
    <location>
        <begin position="1"/>
        <end position="20"/>
    </location>
</feature>
<dbReference type="PRINTS" id="PR02044">
    <property type="entry name" value="FIBROSIN1LPF"/>
</dbReference>
<evidence type="ECO:0000313" key="3">
    <source>
        <dbReference type="Ensembl" id="ENSSANP00000106385.1"/>
    </source>
</evidence>
<feature type="region of interest" description="Disordered" evidence="2">
    <location>
        <begin position="537"/>
        <end position="579"/>
    </location>
</feature>
<feature type="compositionally biased region" description="Basic and acidic residues" evidence="2">
    <location>
        <begin position="411"/>
        <end position="435"/>
    </location>
</feature>
<dbReference type="Pfam" id="PF15336">
    <property type="entry name" value="Auts2"/>
    <property type="match status" value="1"/>
</dbReference>
<feature type="compositionally biased region" description="Basic and acidic residues" evidence="2">
    <location>
        <begin position="442"/>
        <end position="465"/>
    </location>
</feature>
<dbReference type="InterPro" id="IPR023246">
    <property type="entry name" value="AUTS2"/>
</dbReference>
<reference evidence="3" key="1">
    <citation type="submission" date="2025-08" db="UniProtKB">
        <authorList>
            <consortium name="Ensembl"/>
        </authorList>
    </citation>
    <scope>IDENTIFICATION</scope>
</reference>
<evidence type="ECO:0000256" key="2">
    <source>
        <dbReference type="SAM" id="MobiDB-lite"/>
    </source>
</evidence>
<feature type="region of interest" description="Disordered" evidence="2">
    <location>
        <begin position="299"/>
        <end position="513"/>
    </location>
</feature>
<keyword evidence="1" id="KW-0597">Phosphoprotein</keyword>
<accession>A0A671TB85</accession>
<dbReference type="PANTHER" id="PTHR14429">
    <property type="entry name" value="FIBROSIN FAMILY MEMBER"/>
    <property type="match status" value="1"/>
</dbReference>
<organism evidence="3 4">
    <name type="scientific">Sinocyclocheilus anshuiensis</name>
    <dbReference type="NCBI Taxonomy" id="1608454"/>
    <lineage>
        <taxon>Eukaryota</taxon>
        <taxon>Metazoa</taxon>
        <taxon>Chordata</taxon>
        <taxon>Craniata</taxon>
        <taxon>Vertebrata</taxon>
        <taxon>Euteleostomi</taxon>
        <taxon>Actinopterygii</taxon>
        <taxon>Neopterygii</taxon>
        <taxon>Teleostei</taxon>
        <taxon>Ostariophysi</taxon>
        <taxon>Cypriniformes</taxon>
        <taxon>Cyprinidae</taxon>
        <taxon>Cyprininae</taxon>
        <taxon>Sinocyclocheilus</taxon>
    </lineage>
</organism>
<feature type="region of interest" description="Disordered" evidence="2">
    <location>
        <begin position="733"/>
        <end position="806"/>
    </location>
</feature>
<evidence type="ECO:0000256" key="1">
    <source>
        <dbReference type="ARBA" id="ARBA00022553"/>
    </source>
</evidence>
<name>A0A671TB85_9TELE</name>
<dbReference type="AlphaFoldDB" id="A0A671TB85"/>
<feature type="compositionally biased region" description="Basic and acidic residues" evidence="2">
    <location>
        <begin position="495"/>
        <end position="513"/>
    </location>
</feature>
<feature type="compositionally biased region" description="Basic and acidic residues" evidence="2">
    <location>
        <begin position="790"/>
        <end position="806"/>
    </location>
</feature>
<keyword evidence="4" id="KW-1185">Reference proteome</keyword>
<protein>
    <submittedName>
        <fullName evidence="3">Autism susceptibility gene 2 protein-like</fullName>
    </submittedName>
</protein>
<dbReference type="PANTHER" id="PTHR14429:SF20">
    <property type="entry name" value="FIBROSIN-1-LIKE PROTEIN"/>
    <property type="match status" value="1"/>
</dbReference>
<feature type="compositionally biased region" description="Low complexity" evidence="2">
    <location>
        <begin position="549"/>
        <end position="560"/>
    </location>
</feature>
<sequence>MFATPATLPPPPTLPTNSLVVPGHPAGPPYPDTSLLISFNQPIMYCQPHSGILIGTLSQATLLPPPMSPHVENPHTLNWRNRESQFDKYAPKLDNPFLRHSNLFPSYPPTMPGMPPLLPHSGPFSSLQGAFQPKASNPLDVAARPGTVPHTLLQKDPRITDPFRTSVRKPGKWCAVHVQIAWQIYHHQQKMKQMHLDPHKLDMNGKLDLFSRPPAPGVFPGFPYPHDLARPLFSSTASGHPYGPSPHHTAFLPPSHLAGKYPFSRSSTFGGLSNLSSSAFGGLGNPALGANSVFGPKEVPGLPGLSSPHHDTWNRLHRTPPSFPTPPQWPKSADAERSTSANSHEREREREKEKEREREKRDSSVGKEEKDKDRDSLDRNRHSNRSSPASAPVSYQISSLIRSNSQNSTDSGRHRSGSADRNREPEKELLDRQREAGILGDIKVKESRSPGKEITDRRSSEDSQKSVHRSPSPYSKNVLNDAGIKMGIPQPLPIKEVERDRKETSSGDLLQKVKNDMKIKEECKEDQDVMVVGSEAATKPQLPPPPHQTTPIAHHPALSHQPPPPSPRCSDPPTLSSLHGVPMPHSLPLTMSAMHQMGSLNALERTRMAPFMGVSPLAAGRDRLPHPAFSWDPFREAYRNLDFQRRMDFQLRSEPGHRFPGVYDPERPYRDREPHDYSHHEHLLEFRREQERLRQQAEERERLHLREELDRARLHQLHQSPIEGHLPHMPPFMSHLGGMPFPRLSPSTGHNGLLNRTPPTAALSAPPPLVPSGAARPASPRRTTPVTTQDPREYSPSRNPKEVEAR</sequence>
<evidence type="ECO:0000313" key="4">
    <source>
        <dbReference type="Proteomes" id="UP000472260"/>
    </source>
</evidence>
<gene>
    <name evidence="3" type="primary">LOC107686507</name>
</gene>
<feature type="compositionally biased region" description="Basic and acidic residues" evidence="2">
    <location>
        <begin position="333"/>
        <end position="381"/>
    </location>
</feature>
<dbReference type="Proteomes" id="UP000472260">
    <property type="component" value="Unassembled WGS sequence"/>
</dbReference>